<comment type="caution">
    <text evidence="1">The sequence shown here is derived from an EMBL/GenBank/DDBJ whole genome shotgun (WGS) entry which is preliminary data.</text>
</comment>
<evidence type="ECO:0000313" key="2">
    <source>
        <dbReference type="Proteomes" id="UP000031532"/>
    </source>
</evidence>
<name>A0A9X5E803_9CYAN</name>
<sequence length="83" mass="9686">MSSVEFQAKVENGNIVIPEEYQQELLQVETVKIVISNKIQSNTAEAWAKWFESVERLEVTSNEPAREYQQLLLDKYRQQGLEL</sequence>
<dbReference type="OrthoDB" id="9813823at2"/>
<protein>
    <submittedName>
        <fullName evidence="1">Uncharacterized protein</fullName>
    </submittedName>
</protein>
<accession>A0A9X5E803</accession>
<reference evidence="1 2" key="1">
    <citation type="journal article" date="2015" name="Genome Announc.">
        <title>Draft Genome Sequence of the Terrestrial Cyanobacterium Scytonema millei VB511283, Isolated from Eastern India.</title>
        <authorList>
            <person name="Sen D."/>
            <person name="Chandrababunaidu M.M."/>
            <person name="Singh D."/>
            <person name="Sanghi N."/>
            <person name="Ghorai A."/>
            <person name="Mishra G.P."/>
            <person name="Madduluri M."/>
            <person name="Adhikary S.P."/>
            <person name="Tripathy S."/>
        </authorList>
    </citation>
    <scope>NUCLEOTIDE SEQUENCE [LARGE SCALE GENOMIC DNA]</scope>
    <source>
        <strain evidence="1 2">VB511283</strain>
    </source>
</reference>
<organism evidence="1 2">
    <name type="scientific">Scytonema millei VB511283</name>
    <dbReference type="NCBI Taxonomy" id="1245923"/>
    <lineage>
        <taxon>Bacteria</taxon>
        <taxon>Bacillati</taxon>
        <taxon>Cyanobacteriota</taxon>
        <taxon>Cyanophyceae</taxon>
        <taxon>Nostocales</taxon>
        <taxon>Scytonemataceae</taxon>
        <taxon>Scytonema</taxon>
    </lineage>
</organism>
<dbReference type="Proteomes" id="UP000031532">
    <property type="component" value="Unassembled WGS sequence"/>
</dbReference>
<evidence type="ECO:0000313" key="1">
    <source>
        <dbReference type="EMBL" id="NHC37000.1"/>
    </source>
</evidence>
<proteinExistence type="predicted"/>
<dbReference type="AlphaFoldDB" id="A0A9X5E803"/>
<gene>
    <name evidence="1" type="ORF">QH73_0020580</name>
</gene>
<dbReference type="RefSeq" id="WP_052289823.1">
    <property type="nucleotide sequence ID" value="NZ_JTJC03000006.1"/>
</dbReference>
<keyword evidence="2" id="KW-1185">Reference proteome</keyword>
<dbReference type="EMBL" id="JTJC03000006">
    <property type="protein sequence ID" value="NHC37000.1"/>
    <property type="molecule type" value="Genomic_DNA"/>
</dbReference>